<name>A0A1W1I2I7_9BACT</name>
<dbReference type="STRING" id="1325564.NSJP_1058"/>
<evidence type="ECO:0000313" key="6">
    <source>
        <dbReference type="Proteomes" id="UP000192042"/>
    </source>
</evidence>
<dbReference type="Pfam" id="PF01329">
    <property type="entry name" value="Pterin_4a"/>
    <property type="match status" value="1"/>
</dbReference>
<dbReference type="PANTHER" id="PTHR12599:SF0">
    <property type="entry name" value="PTERIN-4-ALPHA-CARBINOLAMINE DEHYDRATASE"/>
    <property type="match status" value="1"/>
</dbReference>
<protein>
    <recommendedName>
        <fullName evidence="4">Putative pterin-4-alpha-carbinolamine dehydratase</fullName>
        <shortName evidence="4">PHS</shortName>
        <ecNumber evidence="4">4.2.1.96</ecNumber>
    </recommendedName>
    <alternativeName>
        <fullName evidence="4">4-alpha-hydroxy-tetrahydropterin dehydratase</fullName>
    </alternativeName>
    <alternativeName>
        <fullName evidence="4">Pterin carbinolamine dehydratase</fullName>
        <shortName evidence="4">PCD</shortName>
    </alternativeName>
</protein>
<dbReference type="AlphaFoldDB" id="A0A1W1I2I7"/>
<evidence type="ECO:0000256" key="3">
    <source>
        <dbReference type="ARBA" id="ARBA00023239"/>
    </source>
</evidence>
<sequence>MSLADNKCVPCRGGVPPVPNDRAQALLKELGRGWGINTQGHLERLYTFADFAQALTFVNKVGAVAEAEGHHPDLHLAWGKCTVEVWTHKINGLTESDFYLAAKADREFGLLKPSAN</sequence>
<dbReference type="GO" id="GO:0006729">
    <property type="term" value="P:tetrahydrobiopterin biosynthetic process"/>
    <property type="evidence" value="ECO:0007669"/>
    <property type="project" value="InterPro"/>
</dbReference>
<evidence type="ECO:0000256" key="2">
    <source>
        <dbReference type="ARBA" id="ARBA00006472"/>
    </source>
</evidence>
<dbReference type="Proteomes" id="UP000192042">
    <property type="component" value="Chromosome I"/>
</dbReference>
<gene>
    <name evidence="5" type="ORF">NSJP_1058</name>
</gene>
<dbReference type="EMBL" id="LT828648">
    <property type="protein sequence ID" value="SLM47230.1"/>
    <property type="molecule type" value="Genomic_DNA"/>
</dbReference>
<proteinExistence type="inferred from homology"/>
<evidence type="ECO:0000313" key="5">
    <source>
        <dbReference type="EMBL" id="SLM47230.1"/>
    </source>
</evidence>
<evidence type="ECO:0000256" key="1">
    <source>
        <dbReference type="ARBA" id="ARBA00001554"/>
    </source>
</evidence>
<keyword evidence="3 4" id="KW-0456">Lyase</keyword>
<dbReference type="HAMAP" id="MF_00434">
    <property type="entry name" value="Pterin_4_alpha"/>
    <property type="match status" value="1"/>
</dbReference>
<reference evidence="5 6" key="1">
    <citation type="submission" date="2017-03" db="EMBL/GenBank/DDBJ databases">
        <authorList>
            <person name="Afonso C.L."/>
            <person name="Miller P.J."/>
            <person name="Scott M.A."/>
            <person name="Spackman E."/>
            <person name="Goraichik I."/>
            <person name="Dimitrov K.M."/>
            <person name="Suarez D.L."/>
            <person name="Swayne D.E."/>
        </authorList>
    </citation>
    <scope>NUCLEOTIDE SEQUENCE [LARGE SCALE GENOMIC DNA]</scope>
    <source>
        <strain evidence="5">Genome sequencing of Nitrospira japonica strain NJ11</strain>
    </source>
</reference>
<dbReference type="GO" id="GO:0008124">
    <property type="term" value="F:4-alpha-hydroxytetrahydrobiopterin dehydratase activity"/>
    <property type="evidence" value="ECO:0007669"/>
    <property type="project" value="UniProtKB-UniRule"/>
</dbReference>
<dbReference type="KEGG" id="nja:NSJP_1058"/>
<dbReference type="CDD" id="cd00913">
    <property type="entry name" value="PCD_DCoH_subfamily_a"/>
    <property type="match status" value="1"/>
</dbReference>
<dbReference type="Gene3D" id="3.30.1360.20">
    <property type="entry name" value="Transcriptional coactivator/pterin dehydratase"/>
    <property type="match status" value="1"/>
</dbReference>
<evidence type="ECO:0000256" key="4">
    <source>
        <dbReference type="HAMAP-Rule" id="MF_00434"/>
    </source>
</evidence>
<keyword evidence="6" id="KW-1185">Reference proteome</keyword>
<dbReference type="InterPro" id="IPR036428">
    <property type="entry name" value="PCD_sf"/>
</dbReference>
<dbReference type="InterPro" id="IPR001533">
    <property type="entry name" value="Pterin_deHydtase"/>
</dbReference>
<dbReference type="PANTHER" id="PTHR12599">
    <property type="entry name" value="PTERIN-4-ALPHA-CARBINOLAMINE DEHYDRATASE"/>
    <property type="match status" value="1"/>
</dbReference>
<dbReference type="RefSeq" id="WP_080885800.1">
    <property type="nucleotide sequence ID" value="NZ_LT828648.1"/>
</dbReference>
<dbReference type="OrthoDB" id="9800108at2"/>
<comment type="catalytic activity">
    <reaction evidence="1 4">
        <text>(4aS,6R)-4a-hydroxy-L-erythro-5,6,7,8-tetrahydrobiopterin = (6R)-L-erythro-6,7-dihydrobiopterin + H2O</text>
        <dbReference type="Rhea" id="RHEA:11920"/>
        <dbReference type="ChEBI" id="CHEBI:15377"/>
        <dbReference type="ChEBI" id="CHEBI:15642"/>
        <dbReference type="ChEBI" id="CHEBI:43120"/>
        <dbReference type="EC" id="4.2.1.96"/>
    </reaction>
</comment>
<dbReference type="SUPFAM" id="SSF55248">
    <property type="entry name" value="PCD-like"/>
    <property type="match status" value="1"/>
</dbReference>
<accession>A0A1W1I2I7</accession>
<organism evidence="5 6">
    <name type="scientific">Nitrospira japonica</name>
    <dbReference type="NCBI Taxonomy" id="1325564"/>
    <lineage>
        <taxon>Bacteria</taxon>
        <taxon>Pseudomonadati</taxon>
        <taxon>Nitrospirota</taxon>
        <taxon>Nitrospiria</taxon>
        <taxon>Nitrospirales</taxon>
        <taxon>Nitrospiraceae</taxon>
        <taxon>Nitrospira</taxon>
    </lineage>
</organism>
<comment type="similarity">
    <text evidence="2 4">Belongs to the pterin-4-alpha-carbinolamine dehydratase family.</text>
</comment>
<dbReference type="EC" id="4.2.1.96" evidence="4"/>